<evidence type="ECO:0000313" key="2">
    <source>
        <dbReference type="WBParaSite" id="sdigi.contig119.g4718.t1"/>
    </source>
</evidence>
<organism evidence="1 2">
    <name type="scientific">Setaria digitata</name>
    <dbReference type="NCBI Taxonomy" id="48799"/>
    <lineage>
        <taxon>Eukaryota</taxon>
        <taxon>Metazoa</taxon>
        <taxon>Ecdysozoa</taxon>
        <taxon>Nematoda</taxon>
        <taxon>Chromadorea</taxon>
        <taxon>Rhabditida</taxon>
        <taxon>Spirurina</taxon>
        <taxon>Spiruromorpha</taxon>
        <taxon>Filarioidea</taxon>
        <taxon>Setariidae</taxon>
        <taxon>Setaria</taxon>
    </lineage>
</organism>
<reference evidence="2" key="1">
    <citation type="submission" date="2022-11" db="UniProtKB">
        <authorList>
            <consortium name="WormBaseParasite"/>
        </authorList>
    </citation>
    <scope>IDENTIFICATION</scope>
</reference>
<proteinExistence type="predicted"/>
<accession>A0A915PKK7</accession>
<sequence length="59" mass="6416">MLGVDVAVYVDVELMLSRAGLSSARDDGDAEMDSDEFARTLRSSSDVSDKGFVCSNIRR</sequence>
<evidence type="ECO:0000313" key="1">
    <source>
        <dbReference type="Proteomes" id="UP000887581"/>
    </source>
</evidence>
<dbReference type="Proteomes" id="UP000887581">
    <property type="component" value="Unplaced"/>
</dbReference>
<dbReference type="WBParaSite" id="sdigi.contig119.g4718.t1">
    <property type="protein sequence ID" value="sdigi.contig119.g4718.t1"/>
    <property type="gene ID" value="sdigi.contig119.g4718"/>
</dbReference>
<dbReference type="AlphaFoldDB" id="A0A915PKK7"/>
<name>A0A915PKK7_9BILA</name>
<keyword evidence="1" id="KW-1185">Reference proteome</keyword>
<protein>
    <submittedName>
        <fullName evidence="2">Uncharacterized protein</fullName>
    </submittedName>
</protein>